<dbReference type="EMBL" id="GGEC01053749">
    <property type="protein sequence ID" value="MBX34233.1"/>
    <property type="molecule type" value="Transcribed_RNA"/>
</dbReference>
<evidence type="ECO:0000313" key="1">
    <source>
        <dbReference type="EMBL" id="MBX34233.1"/>
    </source>
</evidence>
<sequence length="8" mass="854">MACQASPF</sequence>
<proteinExistence type="predicted"/>
<organism evidence="1">
    <name type="scientific">Rhizophora mucronata</name>
    <name type="common">Asiatic mangrove</name>
    <dbReference type="NCBI Taxonomy" id="61149"/>
    <lineage>
        <taxon>Eukaryota</taxon>
        <taxon>Viridiplantae</taxon>
        <taxon>Streptophyta</taxon>
        <taxon>Embryophyta</taxon>
        <taxon>Tracheophyta</taxon>
        <taxon>Spermatophyta</taxon>
        <taxon>Magnoliopsida</taxon>
        <taxon>eudicotyledons</taxon>
        <taxon>Gunneridae</taxon>
        <taxon>Pentapetalae</taxon>
        <taxon>rosids</taxon>
        <taxon>fabids</taxon>
        <taxon>Malpighiales</taxon>
        <taxon>Rhizophoraceae</taxon>
        <taxon>Rhizophora</taxon>
    </lineage>
</organism>
<protein>
    <submittedName>
        <fullName evidence="1">BAH domain-containing protein</fullName>
    </submittedName>
</protein>
<name>A0A2P2MVH8_RHIMU</name>
<reference evidence="1" key="1">
    <citation type="submission" date="2018-02" db="EMBL/GenBank/DDBJ databases">
        <title>Rhizophora mucronata_Transcriptome.</title>
        <authorList>
            <person name="Meera S.P."/>
            <person name="Sreeshan A."/>
            <person name="Augustine A."/>
        </authorList>
    </citation>
    <scope>NUCLEOTIDE SEQUENCE</scope>
    <source>
        <tissue evidence="1">Leaf</tissue>
    </source>
</reference>
<accession>A0A2P2MVH8</accession>